<reference evidence="1 2" key="1">
    <citation type="submission" date="2024-04" db="EMBL/GenBank/DDBJ databases">
        <title>Complete genome sequence of Nguyenibacter vanlangesis HBCM-1154, a strain capable of nitrogen fixation, IAA production, and phosphorus solubilization isolated from sugarcane soil.</title>
        <authorList>
            <person name="MY HANH P."/>
        </authorList>
    </citation>
    <scope>NUCLEOTIDE SEQUENCE [LARGE SCALE GENOMIC DNA]</scope>
    <source>
        <strain evidence="1 2">HBCM 1154</strain>
    </source>
</reference>
<accession>A0ABZ3D2W1</accession>
<dbReference type="Gene3D" id="2.60.120.620">
    <property type="entry name" value="q2cbj1_9rhob like domain"/>
    <property type="match status" value="1"/>
</dbReference>
<dbReference type="GO" id="GO:0051213">
    <property type="term" value="F:dioxygenase activity"/>
    <property type="evidence" value="ECO:0007669"/>
    <property type="project" value="UniProtKB-KW"/>
</dbReference>
<name>A0ABZ3D2W1_9PROT</name>
<keyword evidence="1" id="KW-0223">Dioxygenase</keyword>
<dbReference type="RefSeq" id="WP_342627854.1">
    <property type="nucleotide sequence ID" value="NZ_CP152276.1"/>
</dbReference>
<evidence type="ECO:0000313" key="2">
    <source>
        <dbReference type="Proteomes" id="UP001449795"/>
    </source>
</evidence>
<dbReference type="EMBL" id="CP152276">
    <property type="protein sequence ID" value="XAE42050.1"/>
    <property type="molecule type" value="Genomic_DNA"/>
</dbReference>
<proteinExistence type="predicted"/>
<gene>
    <name evidence="1" type="ORF">AAC691_17530</name>
</gene>
<keyword evidence="1" id="KW-0560">Oxidoreductase</keyword>
<evidence type="ECO:0000313" key="1">
    <source>
        <dbReference type="EMBL" id="XAE42050.1"/>
    </source>
</evidence>
<organism evidence="1 2">
    <name type="scientific">Nguyenibacter vanlangensis</name>
    <dbReference type="NCBI Taxonomy" id="1216886"/>
    <lineage>
        <taxon>Bacteria</taxon>
        <taxon>Pseudomonadati</taxon>
        <taxon>Pseudomonadota</taxon>
        <taxon>Alphaproteobacteria</taxon>
        <taxon>Acetobacterales</taxon>
        <taxon>Acetobacteraceae</taxon>
        <taxon>Nguyenibacter</taxon>
    </lineage>
</organism>
<keyword evidence="2" id="KW-1185">Reference proteome</keyword>
<sequence length="268" mass="29521">MPADDAVDVRPTPQNLVAARGFATLDSAGILKALCTIRPYTGRDVETFCASWESMPPDTDMADGGPPRRRRHAVYRVAPGGAIERLHHRPRVRTIDHDPLNGGGVRHVEPIADATNANPLMQGFLGLADQIVCGLSPWTAWRVDAYQFRITASANGGKPTPEGAHRDGVAYVLMALIDQRNVRGGETTIYDLSRNPLGSLNLKSPFETAIIDDERVYHGVSPIHACDPGQAAYRDVLVLAFRRIPAEPRRPRPRKASKNKDRILWRTI</sequence>
<dbReference type="InterPro" id="IPR018724">
    <property type="entry name" value="2OG-Fe_dioxygenase"/>
</dbReference>
<dbReference type="Proteomes" id="UP001449795">
    <property type="component" value="Chromosome"/>
</dbReference>
<dbReference type="Pfam" id="PF10014">
    <property type="entry name" value="2OG-Fe_Oxy_2"/>
    <property type="match status" value="1"/>
</dbReference>
<protein>
    <submittedName>
        <fullName evidence="1">2OG-Fe dioxygenase family protein</fullName>
    </submittedName>
</protein>